<dbReference type="Proteomes" id="UP000283087">
    <property type="component" value="Unassembled WGS sequence"/>
</dbReference>
<feature type="transmembrane region" description="Helical" evidence="5">
    <location>
        <begin position="12"/>
        <end position="34"/>
    </location>
</feature>
<organism evidence="7 8">
    <name type="scientific">Amphritea opalescens</name>
    <dbReference type="NCBI Taxonomy" id="2490544"/>
    <lineage>
        <taxon>Bacteria</taxon>
        <taxon>Pseudomonadati</taxon>
        <taxon>Pseudomonadota</taxon>
        <taxon>Gammaproteobacteria</taxon>
        <taxon>Oceanospirillales</taxon>
        <taxon>Oceanospirillaceae</taxon>
        <taxon>Amphritea</taxon>
    </lineage>
</organism>
<feature type="transmembrane region" description="Helical" evidence="5">
    <location>
        <begin position="385"/>
        <end position="406"/>
    </location>
</feature>
<evidence type="ECO:0000256" key="2">
    <source>
        <dbReference type="ARBA" id="ARBA00022989"/>
    </source>
</evidence>
<dbReference type="RefSeq" id="WP_126156906.1">
    <property type="nucleotide sequence ID" value="NZ_RQXW01000001.1"/>
</dbReference>
<dbReference type="PROSITE" id="PS50850">
    <property type="entry name" value="MFS"/>
    <property type="match status" value="1"/>
</dbReference>
<dbReference type="PANTHER" id="PTHR23537:SF1">
    <property type="entry name" value="SUGAR TRANSPORTER"/>
    <property type="match status" value="1"/>
</dbReference>
<evidence type="ECO:0000313" key="8">
    <source>
        <dbReference type="Proteomes" id="UP000283087"/>
    </source>
</evidence>
<feature type="region of interest" description="Disordered" evidence="4">
    <location>
        <begin position="409"/>
        <end position="428"/>
    </location>
</feature>
<feature type="transmembrane region" description="Helical" evidence="5">
    <location>
        <begin position="356"/>
        <end position="379"/>
    </location>
</feature>
<feature type="transmembrane region" description="Helical" evidence="5">
    <location>
        <begin position="85"/>
        <end position="103"/>
    </location>
</feature>
<dbReference type="Pfam" id="PF06779">
    <property type="entry name" value="MFS_4"/>
    <property type="match status" value="1"/>
</dbReference>
<name>A0A430KW55_9GAMM</name>
<feature type="transmembrane region" description="Helical" evidence="5">
    <location>
        <begin position="323"/>
        <end position="344"/>
    </location>
</feature>
<feature type="domain" description="Major facilitator superfamily (MFS) profile" evidence="6">
    <location>
        <begin position="18"/>
        <end position="411"/>
    </location>
</feature>
<dbReference type="GO" id="GO:0005886">
    <property type="term" value="C:plasma membrane"/>
    <property type="evidence" value="ECO:0007669"/>
    <property type="project" value="TreeGrafter"/>
</dbReference>
<dbReference type="InterPro" id="IPR036259">
    <property type="entry name" value="MFS_trans_sf"/>
</dbReference>
<evidence type="ECO:0000256" key="5">
    <source>
        <dbReference type="SAM" id="Phobius"/>
    </source>
</evidence>
<dbReference type="CDD" id="cd06180">
    <property type="entry name" value="MFS_YjiJ"/>
    <property type="match status" value="1"/>
</dbReference>
<keyword evidence="8" id="KW-1185">Reference proteome</keyword>
<feature type="transmembrane region" description="Helical" evidence="5">
    <location>
        <begin position="144"/>
        <end position="165"/>
    </location>
</feature>
<dbReference type="AlphaFoldDB" id="A0A430KW55"/>
<keyword evidence="3 5" id="KW-0472">Membrane</keyword>
<evidence type="ECO:0000256" key="1">
    <source>
        <dbReference type="ARBA" id="ARBA00022692"/>
    </source>
</evidence>
<dbReference type="GO" id="GO:0022857">
    <property type="term" value="F:transmembrane transporter activity"/>
    <property type="evidence" value="ECO:0007669"/>
    <property type="project" value="InterPro"/>
</dbReference>
<proteinExistence type="predicted"/>
<comment type="caution">
    <text evidence="7">The sequence shown here is derived from an EMBL/GenBank/DDBJ whole genome shotgun (WGS) entry which is preliminary data.</text>
</comment>
<dbReference type="OrthoDB" id="2957247at2"/>
<dbReference type="SUPFAM" id="SSF103473">
    <property type="entry name" value="MFS general substrate transporter"/>
    <property type="match status" value="1"/>
</dbReference>
<feature type="transmembrane region" description="Helical" evidence="5">
    <location>
        <begin position="54"/>
        <end position="73"/>
    </location>
</feature>
<keyword evidence="2 5" id="KW-1133">Transmembrane helix</keyword>
<evidence type="ECO:0000259" key="6">
    <source>
        <dbReference type="PROSITE" id="PS50850"/>
    </source>
</evidence>
<feature type="transmembrane region" description="Helical" evidence="5">
    <location>
        <begin position="231"/>
        <end position="249"/>
    </location>
</feature>
<feature type="transmembrane region" description="Helical" evidence="5">
    <location>
        <begin position="177"/>
        <end position="197"/>
    </location>
</feature>
<dbReference type="InterPro" id="IPR010645">
    <property type="entry name" value="MFS_4"/>
</dbReference>
<evidence type="ECO:0000313" key="7">
    <source>
        <dbReference type="EMBL" id="RTE67696.1"/>
    </source>
</evidence>
<protein>
    <submittedName>
        <fullName evidence="7">MFS transporter</fullName>
    </submittedName>
</protein>
<sequence length="428" mass="46215">MPRQTSRPLLGHLHYAWIIVFSGILTLFCCMGLGRFALGMLLPSMGDSLDLSYSQMGFISTGNFIGYLLAVFLCGKMITRFGERYTIVSGLVLIAVSMLTVSQSTTLSLIILMYFITGIGSAAANITAMTLIAHWFSQKYRGRAAGYMIIGNGLGIVISGILIPWLNSHWSDTGWRIGWAAFGITIAVIAAIVALLIRNSPNDLGCQPFGENSDKQRTPEAHISDRKRSKLIAHIGAIYFVFGFTYVIYTTFIVTTLVEQYAFSEAKAGILWMAIGIMSVMSGVLFGWVSDHFGRKKGLITVYSIQTTSYLLVAFNLGDAALFISMMLFGLTAFSIPAIIAAMISDMLPPSEAGKVFGYVTFFFGVGQIGGPSIAGYLAEQSGNFTSSYLLAGLSTAVGIMLTMALKNTQHPEPPHSENTPSSMTAAS</sequence>
<gene>
    <name evidence="7" type="ORF">EH243_01740</name>
</gene>
<dbReference type="Gene3D" id="1.20.1250.20">
    <property type="entry name" value="MFS general substrate transporter like domains"/>
    <property type="match status" value="2"/>
</dbReference>
<evidence type="ECO:0000256" key="3">
    <source>
        <dbReference type="ARBA" id="ARBA00023136"/>
    </source>
</evidence>
<evidence type="ECO:0000256" key="4">
    <source>
        <dbReference type="SAM" id="MobiDB-lite"/>
    </source>
</evidence>
<accession>A0A430KW55</accession>
<dbReference type="PANTHER" id="PTHR23537">
    <property type="match status" value="1"/>
</dbReference>
<reference evidence="7 8" key="1">
    <citation type="submission" date="2018-11" db="EMBL/GenBank/DDBJ databases">
        <title>The draft genome sequence of Amphritea opalescens ANRC-JH13T.</title>
        <authorList>
            <person name="Fang Z."/>
            <person name="Zhang Y."/>
            <person name="Han X."/>
        </authorList>
    </citation>
    <scope>NUCLEOTIDE SEQUENCE [LARGE SCALE GENOMIC DNA]</scope>
    <source>
        <strain evidence="7 8">ANRC-JH13</strain>
    </source>
</reference>
<dbReference type="EMBL" id="RQXW01000001">
    <property type="protein sequence ID" value="RTE67696.1"/>
    <property type="molecule type" value="Genomic_DNA"/>
</dbReference>
<dbReference type="InterPro" id="IPR020846">
    <property type="entry name" value="MFS_dom"/>
</dbReference>
<feature type="transmembrane region" description="Helical" evidence="5">
    <location>
        <begin position="109"/>
        <end position="132"/>
    </location>
</feature>
<feature type="transmembrane region" description="Helical" evidence="5">
    <location>
        <begin position="269"/>
        <end position="288"/>
    </location>
</feature>
<keyword evidence="1 5" id="KW-0812">Transmembrane</keyword>